<sequence>MFSSVGFETASPFDALSDICTQLIIVDADVDFAIHPLIGMFNAILCRERNNGDILVISCRILVIILDKFSTTLSLLSEGNWRKFKKSFEPVFSVVKQGKRGTLLYQKTSESELMQELLQCLSLARNFAELASVMPTAAEELNFCRATVDASTRTSCKVLQNCTNLVRHGEVKDAAGEKVLEDMIYQRLTSLCQLDMDHEWEDLLCSVVESVITYRVWRTVERTAASPGKKRPRGKYEETDTRRGSTFFREIAAPLLQIGERIATGGVSESRVQLTLACIAAVIETDFLSKEVRESAVVWLVRILQRSETRGVTFSNPFIADGNDDGCENAQAHLGFQRVLASLRWLVPSSVLSSLLLVAKLCGADIGLRYEYLWAFRGDEDTYYTYGKSTRKMLTSSYFSASWSAEIVDGNTIIDLRSMTCTSSRGREKSRIHFQPVPAAVSVDQKLTSPKDGLTLHNEIYSILYDALHPLSFGNTPKASLARSLRFYVMCCRAPTNSVDIISILCSVPDDRKQTVMREMTATLLRRDNRWKAVLQEAGLIDVRKMNDSSAAKGCGRHPIPCVDSPSDGTMWVEKCAARTFLSTAPGDLLSSKGLFTFLRSASSPELLAFVQGLAESSMPEKQMVTLCNRLAKDDYIATRVGAVIQVLLLSLLHNECSGKKRGADLFSMVRDSAFPISICEPKDKDSGKSTIFCPNGHLLRVHFSDNWTCDECSQASSFGSLACRVCNYDICSSCISVKYFRMKVDSTAVIGDVIRQWRELKNKMVARGGPSRPGDEMRGNKIKNAMLFTSRGVVPAGCPASLLQGDDVHIAPIGDVCRCQIPLPQNVASLLNDVPLKYEPLHVLLRSFIPKCSQHWVASSAEFFIVYVLKSCAKEIFLYGTPGIPGKVVVTLQEIAPYTSLAFKRSMAHFIAVGCHRFGSQSLQKDLTAHGNVVGNTPVSRHASKVTVRRDMKNVTNRLYNAFLQYPTMRNKMEFNFLAEVGTGDGPTREVYAELAHYYRGMKKLWHKRDDGVRIAFPSRTHVYDKEFFVLGAACARAFADNYTIDIGLSPAMWSIVRHPTLAEDKWWDILQEVEPFLARSYEHVLNATDTELECMNLEDEITGK</sequence>
<accession>F9WCF4</accession>
<dbReference type="GO" id="GO:0000209">
    <property type="term" value="P:protein polyubiquitination"/>
    <property type="evidence" value="ECO:0007669"/>
    <property type="project" value="TreeGrafter"/>
</dbReference>
<keyword evidence="1" id="KW-0808">Transferase</keyword>
<reference evidence="2 3" key="2">
    <citation type="journal article" date="2012" name="Proc. Natl. Acad. Sci. U.S.A.">
        <title>Antigenic diversity is generated by distinct evolutionary mechanisms in African trypanosome species.</title>
        <authorList>
            <person name="Jackson A.P."/>
            <person name="Berry A."/>
            <person name="Aslett M."/>
            <person name="Allison H.C."/>
            <person name="Burton P."/>
            <person name="Vavrova-Anderson J."/>
            <person name="Brown R."/>
            <person name="Browne H."/>
            <person name="Corton N."/>
            <person name="Hauser H."/>
            <person name="Gamble J."/>
            <person name="Gilderthorp R."/>
            <person name="Marcello L."/>
            <person name="McQuillan J."/>
            <person name="Otto T.D."/>
            <person name="Quail M.A."/>
            <person name="Sanders M.J."/>
            <person name="van Tonder A."/>
            <person name="Ginger M.L."/>
            <person name="Field M.C."/>
            <person name="Barry J.D."/>
            <person name="Hertz-Fowler C."/>
            <person name="Berriman M."/>
        </authorList>
    </citation>
    <scope>NUCLEOTIDE SEQUENCE [LARGE SCALE GENOMIC DNA]</scope>
    <source>
        <strain evidence="2 3">IL3000</strain>
    </source>
</reference>
<organism evidence="2 3">
    <name type="scientific">Trypanosoma congolense (strain IL3000)</name>
    <dbReference type="NCBI Taxonomy" id="1068625"/>
    <lineage>
        <taxon>Eukaryota</taxon>
        <taxon>Discoba</taxon>
        <taxon>Euglenozoa</taxon>
        <taxon>Kinetoplastea</taxon>
        <taxon>Metakinetoplastina</taxon>
        <taxon>Trypanosomatida</taxon>
        <taxon>Trypanosomatidae</taxon>
        <taxon>Trypanosoma</taxon>
        <taxon>Nannomonas</taxon>
    </lineage>
</organism>
<dbReference type="EMBL" id="CAEQ01001713">
    <property type="protein sequence ID" value="CCD14947.1"/>
    <property type="molecule type" value="Genomic_DNA"/>
</dbReference>
<dbReference type="AlphaFoldDB" id="F9WCF4"/>
<proteinExistence type="predicted"/>
<dbReference type="VEuPathDB" id="TriTrypDB:TcIL3000_0_55150"/>
<dbReference type="GO" id="GO:0043161">
    <property type="term" value="P:proteasome-mediated ubiquitin-dependent protein catabolic process"/>
    <property type="evidence" value="ECO:0007669"/>
    <property type="project" value="TreeGrafter"/>
</dbReference>
<dbReference type="InterPro" id="IPR045322">
    <property type="entry name" value="HECTD1/TRIP12-like"/>
</dbReference>
<reference evidence="3" key="1">
    <citation type="submission" date="2011-07" db="EMBL/GenBank/DDBJ databases">
        <title>Divergent evolution of antigenic variation in African trypanosomes.</title>
        <authorList>
            <person name="Jackson A.P."/>
            <person name="Berry A."/>
            <person name="Allison H.C."/>
            <person name="Burton P."/>
            <person name="Anderson J."/>
            <person name="Aslett M."/>
            <person name="Brown R."/>
            <person name="Corton N."/>
            <person name="Harris D."/>
            <person name="Hauser H."/>
            <person name="Gamble J."/>
            <person name="Gilderthorp R."/>
            <person name="McQuillan J."/>
            <person name="Quail M.A."/>
            <person name="Sanders M."/>
            <person name="Van Tonder A."/>
            <person name="Ginger M.L."/>
            <person name="Donelson J.E."/>
            <person name="Field M.C."/>
            <person name="Barry J.D."/>
            <person name="Berriman M."/>
            <person name="Hertz-Fowler C."/>
        </authorList>
    </citation>
    <scope>NUCLEOTIDE SEQUENCE [LARGE SCALE GENOMIC DNA]</scope>
    <source>
        <strain evidence="3">IL3000</strain>
    </source>
</reference>
<evidence type="ECO:0000313" key="3">
    <source>
        <dbReference type="Proteomes" id="UP000000702"/>
    </source>
</evidence>
<dbReference type="Gene3D" id="3.90.1750.10">
    <property type="entry name" value="Hect, E3 ligase catalytic domains"/>
    <property type="match status" value="1"/>
</dbReference>
<evidence type="ECO:0000256" key="1">
    <source>
        <dbReference type="ARBA" id="ARBA00022679"/>
    </source>
</evidence>
<keyword evidence="3" id="KW-1185">Reference proteome</keyword>
<gene>
    <name evidence="2" type="ORF">TCIL3000_0_55150</name>
</gene>
<dbReference type="PANTHER" id="PTHR45670">
    <property type="entry name" value="E3 UBIQUITIN-PROTEIN LIGASE TRIP12"/>
    <property type="match status" value="1"/>
</dbReference>
<dbReference type="OMA" id="EQTLPSC"/>
<dbReference type="PANTHER" id="PTHR45670:SF15">
    <property type="entry name" value="LIGASE, PUTATIVE-RELATED"/>
    <property type="match status" value="1"/>
</dbReference>
<feature type="non-terminal residue" evidence="2">
    <location>
        <position position="1106"/>
    </location>
</feature>
<dbReference type="InterPro" id="IPR035983">
    <property type="entry name" value="Hect_E3_ubiquitin_ligase"/>
</dbReference>
<name>F9WCF4_TRYCI</name>
<protein>
    <submittedName>
        <fullName evidence="2">WGS project CAEQ00000000 data, annotated contig 2224</fullName>
    </submittedName>
</protein>
<evidence type="ECO:0000313" key="2">
    <source>
        <dbReference type="EMBL" id="CCD14947.1"/>
    </source>
</evidence>
<dbReference type="GO" id="GO:0061630">
    <property type="term" value="F:ubiquitin protein ligase activity"/>
    <property type="evidence" value="ECO:0007669"/>
    <property type="project" value="InterPro"/>
</dbReference>
<comment type="caution">
    <text evidence="2">The sequence shown here is derived from an EMBL/GenBank/DDBJ whole genome shotgun (WGS) entry which is preliminary data.</text>
</comment>
<dbReference type="Proteomes" id="UP000000702">
    <property type="component" value="Unassembled WGS sequence"/>
</dbReference>
<dbReference type="SUPFAM" id="SSF56204">
    <property type="entry name" value="Hect, E3 ligase catalytic domain"/>
    <property type="match status" value="1"/>
</dbReference>